<dbReference type="Proteomes" id="UP000799436">
    <property type="component" value="Unassembled WGS sequence"/>
</dbReference>
<evidence type="ECO:0000313" key="2">
    <source>
        <dbReference type="EMBL" id="KAF2769416.1"/>
    </source>
</evidence>
<feature type="compositionally biased region" description="Low complexity" evidence="1">
    <location>
        <begin position="62"/>
        <end position="86"/>
    </location>
</feature>
<name>A0A6G1L991_9PEZI</name>
<dbReference type="AlphaFoldDB" id="A0A6G1L991"/>
<feature type="compositionally biased region" description="Basic and acidic residues" evidence="1">
    <location>
        <begin position="1"/>
        <end position="15"/>
    </location>
</feature>
<feature type="compositionally biased region" description="Gly residues" evidence="1">
    <location>
        <begin position="97"/>
        <end position="106"/>
    </location>
</feature>
<evidence type="ECO:0000256" key="1">
    <source>
        <dbReference type="SAM" id="MobiDB-lite"/>
    </source>
</evidence>
<protein>
    <submittedName>
        <fullName evidence="2">Uncharacterized protein</fullName>
    </submittedName>
</protein>
<dbReference type="OrthoDB" id="3821789at2759"/>
<evidence type="ECO:0000313" key="3">
    <source>
        <dbReference type="Proteomes" id="UP000799436"/>
    </source>
</evidence>
<accession>A0A6G1L991</accession>
<dbReference type="EMBL" id="ML995834">
    <property type="protein sequence ID" value="KAF2769416.1"/>
    <property type="molecule type" value="Genomic_DNA"/>
</dbReference>
<proteinExistence type="predicted"/>
<gene>
    <name evidence="2" type="ORF">EJ03DRAFT_327482</name>
</gene>
<feature type="compositionally biased region" description="Polar residues" evidence="1">
    <location>
        <begin position="131"/>
        <end position="143"/>
    </location>
</feature>
<sequence>MEKIKNVFRPGHDQDDNVMYGTPQPKNTHALGGSHDHEDAIAANPGVDPSDQGDLRAAPNRSQQTAQPASSTQYTSSTQPDYSTQTRGLEQRDQPGGLTGTAGGVTGQIFNPHGDKYDEARFPTSAADPESQASYTQQLANEQLRTDPGNGDYTSLHPRAHA</sequence>
<organism evidence="2 3">
    <name type="scientific">Teratosphaeria nubilosa</name>
    <dbReference type="NCBI Taxonomy" id="161662"/>
    <lineage>
        <taxon>Eukaryota</taxon>
        <taxon>Fungi</taxon>
        <taxon>Dikarya</taxon>
        <taxon>Ascomycota</taxon>
        <taxon>Pezizomycotina</taxon>
        <taxon>Dothideomycetes</taxon>
        <taxon>Dothideomycetidae</taxon>
        <taxon>Mycosphaerellales</taxon>
        <taxon>Teratosphaeriaceae</taxon>
        <taxon>Teratosphaeria</taxon>
    </lineage>
</organism>
<reference evidence="2" key="1">
    <citation type="journal article" date="2020" name="Stud. Mycol.">
        <title>101 Dothideomycetes genomes: a test case for predicting lifestyles and emergence of pathogens.</title>
        <authorList>
            <person name="Haridas S."/>
            <person name="Albert R."/>
            <person name="Binder M."/>
            <person name="Bloem J."/>
            <person name="Labutti K."/>
            <person name="Salamov A."/>
            <person name="Andreopoulos B."/>
            <person name="Baker S."/>
            <person name="Barry K."/>
            <person name="Bills G."/>
            <person name="Bluhm B."/>
            <person name="Cannon C."/>
            <person name="Castanera R."/>
            <person name="Culley D."/>
            <person name="Daum C."/>
            <person name="Ezra D."/>
            <person name="Gonzalez J."/>
            <person name="Henrissat B."/>
            <person name="Kuo A."/>
            <person name="Liang C."/>
            <person name="Lipzen A."/>
            <person name="Lutzoni F."/>
            <person name="Magnuson J."/>
            <person name="Mondo S."/>
            <person name="Nolan M."/>
            <person name="Ohm R."/>
            <person name="Pangilinan J."/>
            <person name="Park H.-J."/>
            <person name="Ramirez L."/>
            <person name="Alfaro M."/>
            <person name="Sun H."/>
            <person name="Tritt A."/>
            <person name="Yoshinaga Y."/>
            <person name="Zwiers L.-H."/>
            <person name="Turgeon B."/>
            <person name="Goodwin S."/>
            <person name="Spatafora J."/>
            <person name="Crous P."/>
            <person name="Grigoriev I."/>
        </authorList>
    </citation>
    <scope>NUCLEOTIDE SEQUENCE</scope>
    <source>
        <strain evidence="2">CBS 116005</strain>
    </source>
</reference>
<keyword evidence="3" id="KW-1185">Reference proteome</keyword>
<feature type="region of interest" description="Disordered" evidence="1">
    <location>
        <begin position="1"/>
        <end position="162"/>
    </location>
</feature>